<evidence type="ECO:0000256" key="1">
    <source>
        <dbReference type="ARBA" id="ARBA00010515"/>
    </source>
</evidence>
<keyword evidence="6" id="KW-1185">Reference proteome</keyword>
<dbReference type="InterPro" id="IPR050300">
    <property type="entry name" value="GDXG_lipolytic_enzyme"/>
</dbReference>
<evidence type="ECO:0000256" key="3">
    <source>
        <dbReference type="SAM" id="SignalP"/>
    </source>
</evidence>
<evidence type="ECO:0000259" key="4">
    <source>
        <dbReference type="Pfam" id="PF20434"/>
    </source>
</evidence>
<dbReference type="PANTHER" id="PTHR48081">
    <property type="entry name" value="AB HYDROLASE SUPERFAMILY PROTEIN C4A8.06C"/>
    <property type="match status" value="1"/>
</dbReference>
<dbReference type="Gene3D" id="3.40.50.1820">
    <property type="entry name" value="alpha/beta hydrolase"/>
    <property type="match status" value="1"/>
</dbReference>
<comment type="caution">
    <text evidence="5">The sequence shown here is derived from an EMBL/GenBank/DDBJ whole genome shotgun (WGS) entry which is preliminary data.</text>
</comment>
<dbReference type="GO" id="GO:0004806">
    <property type="term" value="F:triacylglycerol lipase activity"/>
    <property type="evidence" value="ECO:0007669"/>
    <property type="project" value="TreeGrafter"/>
</dbReference>
<organism evidence="5 6">
    <name type="scientific">Rubripirellula tenax</name>
    <dbReference type="NCBI Taxonomy" id="2528015"/>
    <lineage>
        <taxon>Bacteria</taxon>
        <taxon>Pseudomonadati</taxon>
        <taxon>Planctomycetota</taxon>
        <taxon>Planctomycetia</taxon>
        <taxon>Pirellulales</taxon>
        <taxon>Pirellulaceae</taxon>
        <taxon>Rubripirellula</taxon>
    </lineage>
</organism>
<dbReference type="PANTHER" id="PTHR48081:SF30">
    <property type="entry name" value="ACETYL-HYDROLASE LIPR-RELATED"/>
    <property type="match status" value="1"/>
</dbReference>
<evidence type="ECO:0000313" key="5">
    <source>
        <dbReference type="EMBL" id="TWU58593.1"/>
    </source>
</evidence>
<feature type="chain" id="PRO_5022973964" evidence="3">
    <location>
        <begin position="25"/>
        <end position="305"/>
    </location>
</feature>
<reference evidence="5 6" key="1">
    <citation type="submission" date="2019-02" db="EMBL/GenBank/DDBJ databases">
        <title>Deep-cultivation of Planctomycetes and their phenomic and genomic characterization uncovers novel biology.</title>
        <authorList>
            <person name="Wiegand S."/>
            <person name="Jogler M."/>
            <person name="Boedeker C."/>
            <person name="Pinto D."/>
            <person name="Vollmers J."/>
            <person name="Rivas-Marin E."/>
            <person name="Kohn T."/>
            <person name="Peeters S.H."/>
            <person name="Heuer A."/>
            <person name="Rast P."/>
            <person name="Oberbeckmann S."/>
            <person name="Bunk B."/>
            <person name="Jeske O."/>
            <person name="Meyerdierks A."/>
            <person name="Storesund J.E."/>
            <person name="Kallscheuer N."/>
            <person name="Luecker S."/>
            <person name="Lage O.M."/>
            <person name="Pohl T."/>
            <person name="Merkel B.J."/>
            <person name="Hornburger P."/>
            <person name="Mueller R.-W."/>
            <person name="Bruemmer F."/>
            <person name="Labrenz M."/>
            <person name="Spormann A.M."/>
            <person name="Op Den Camp H."/>
            <person name="Overmann J."/>
            <person name="Amann R."/>
            <person name="Jetten M.S.M."/>
            <person name="Mascher T."/>
            <person name="Medema M.H."/>
            <person name="Devos D.P."/>
            <person name="Kaster A.-K."/>
            <person name="Ovreas L."/>
            <person name="Rohde M."/>
            <person name="Galperin M.Y."/>
            <person name="Jogler C."/>
        </authorList>
    </citation>
    <scope>NUCLEOTIDE SEQUENCE [LARGE SCALE GENOMIC DNA]</scope>
    <source>
        <strain evidence="5 6">Poly51</strain>
    </source>
</reference>
<dbReference type="InterPro" id="IPR049492">
    <property type="entry name" value="BD-FAE-like_dom"/>
</dbReference>
<dbReference type="EC" id="3.1.1.1" evidence="5"/>
<name>A0A5C6FA08_9BACT</name>
<comment type="similarity">
    <text evidence="1">Belongs to the 'GDXG' lipolytic enzyme family.</text>
</comment>
<evidence type="ECO:0000256" key="2">
    <source>
        <dbReference type="ARBA" id="ARBA00022801"/>
    </source>
</evidence>
<dbReference type="Pfam" id="PF20434">
    <property type="entry name" value="BD-FAE"/>
    <property type="match status" value="1"/>
</dbReference>
<sequence precursor="true">MNEAIKTIAVAILLGLFLPGEASAVEITPTRTVTYKKIKDVALKLHVFDPVNHKADAKVPAIVFFFGGGWNGGTASQFYEQADFFAKRGLVAISADYRVKSRNGTTPFQAVEDAKSAIRWLRQHAAELGIDPNRIVASGGSAGGHIAACTGVIVGLDGDGEDVSISSVPNAMILFNPVLDTTENGYGSARFDEQRKTDLSPCHHIRPGIVATLLLHGTKDTTVPFENAERFAGLMTEAGNRCDLKPFEGQGHGFFNGAFFRPKTKDTTPYNQCMKDSVAFLVSLGYLESVASAEHYDESAQPAIR</sequence>
<protein>
    <submittedName>
        <fullName evidence="5">Carboxylesterase NlhH</fullName>
        <ecNumber evidence="5">3.1.1.1</ecNumber>
    </submittedName>
</protein>
<dbReference type="InterPro" id="IPR029058">
    <property type="entry name" value="AB_hydrolase_fold"/>
</dbReference>
<keyword evidence="3" id="KW-0732">Signal</keyword>
<dbReference type="EMBL" id="SJPW01000002">
    <property type="protein sequence ID" value="TWU58593.1"/>
    <property type="molecule type" value="Genomic_DNA"/>
</dbReference>
<feature type="domain" description="BD-FAE-like" evidence="4">
    <location>
        <begin position="53"/>
        <end position="232"/>
    </location>
</feature>
<dbReference type="Proteomes" id="UP000318288">
    <property type="component" value="Unassembled WGS sequence"/>
</dbReference>
<feature type="signal peptide" evidence="3">
    <location>
        <begin position="1"/>
        <end position="24"/>
    </location>
</feature>
<keyword evidence="2 5" id="KW-0378">Hydrolase</keyword>
<accession>A0A5C6FA08</accession>
<dbReference type="RefSeq" id="WP_146455600.1">
    <property type="nucleotide sequence ID" value="NZ_SJPW01000002.1"/>
</dbReference>
<dbReference type="OrthoDB" id="9815425at2"/>
<dbReference type="AlphaFoldDB" id="A0A5C6FA08"/>
<proteinExistence type="inferred from homology"/>
<gene>
    <name evidence="5" type="primary">nlhH_2</name>
    <name evidence="5" type="ORF">Poly51_13720</name>
</gene>
<dbReference type="SUPFAM" id="SSF53474">
    <property type="entry name" value="alpha/beta-Hydrolases"/>
    <property type="match status" value="1"/>
</dbReference>
<dbReference type="GO" id="GO:0106435">
    <property type="term" value="F:carboxylesterase activity"/>
    <property type="evidence" value="ECO:0007669"/>
    <property type="project" value="UniProtKB-EC"/>
</dbReference>
<evidence type="ECO:0000313" key="6">
    <source>
        <dbReference type="Proteomes" id="UP000318288"/>
    </source>
</evidence>